<keyword evidence="13" id="KW-1185">Reference proteome</keyword>
<dbReference type="PANTHER" id="PTHR35851:SF1">
    <property type="entry name" value="CELL DIVISION PROTEIN FTSQ"/>
    <property type="match status" value="1"/>
</dbReference>
<comment type="caution">
    <text evidence="12">The sequence shown here is derived from an EMBL/GenBank/DDBJ whole genome shotgun (WGS) entry which is preliminary data.</text>
</comment>
<dbReference type="Pfam" id="PF08478">
    <property type="entry name" value="POTRA_1"/>
    <property type="match status" value="1"/>
</dbReference>
<evidence type="ECO:0000256" key="9">
    <source>
        <dbReference type="HAMAP-Rule" id="MF_00911"/>
    </source>
</evidence>
<sequence>MSAKKRPTFSAYSSSENVPVDFGPIRAGGRVGGNSVDVDNESRESTAKSKRGRVFIVAVALLGCLAIAVNHYRGIIADRIAMMGDQLNLPEWRSLNLPDMPRPTINREISTVRFASPLDKVTETEIREMLAPYTESGFLGADVQDLRDELQSNPWISRASVRRVWPDILELSLQEEQPVARWGASALINIDGEIFEAPARGEEQSLPMMSGPEGSEELVQEMYMSFQQMLGAIGKSLGQLALSDRGSWTLTTDEGLVIKLGRTEAEQRLARFTRLYQQGLSERLVQAEAIDLRYANGFSVSNKETGDASVASR</sequence>
<dbReference type="Pfam" id="PF03799">
    <property type="entry name" value="FtsQ_DivIB_C"/>
    <property type="match status" value="1"/>
</dbReference>
<evidence type="ECO:0000313" key="12">
    <source>
        <dbReference type="EMBL" id="GFZ78816.1"/>
    </source>
</evidence>
<evidence type="ECO:0000256" key="8">
    <source>
        <dbReference type="ARBA" id="ARBA00023306"/>
    </source>
</evidence>
<keyword evidence="3 9" id="KW-0997">Cell inner membrane</keyword>
<dbReference type="Gene3D" id="3.40.50.11690">
    <property type="entry name" value="Cell division protein FtsQ/DivIB"/>
    <property type="match status" value="1"/>
</dbReference>
<dbReference type="InterPro" id="IPR045335">
    <property type="entry name" value="FtsQ_C_sf"/>
</dbReference>
<dbReference type="GO" id="GO:0043093">
    <property type="term" value="P:FtsZ-dependent cytokinesis"/>
    <property type="evidence" value="ECO:0007669"/>
    <property type="project" value="UniProtKB-UniRule"/>
</dbReference>
<evidence type="ECO:0000313" key="13">
    <source>
        <dbReference type="Proteomes" id="UP000627715"/>
    </source>
</evidence>
<dbReference type="InterPro" id="IPR034746">
    <property type="entry name" value="POTRA"/>
</dbReference>
<reference evidence="12" key="1">
    <citation type="journal article" date="2014" name="Int. J. Syst. Evol. Microbiol.">
        <title>Complete genome sequence of Corynebacterium casei LMG S-19264T (=DSM 44701T), isolated from a smear-ripened cheese.</title>
        <authorList>
            <consortium name="US DOE Joint Genome Institute (JGI-PGF)"/>
            <person name="Walter F."/>
            <person name="Albersmeier A."/>
            <person name="Kalinowski J."/>
            <person name="Ruckert C."/>
        </authorList>
    </citation>
    <scope>NUCLEOTIDE SEQUENCE</scope>
    <source>
        <strain evidence="12">CGMCC 1.15425</strain>
    </source>
</reference>
<comment type="similarity">
    <text evidence="9">Belongs to the FtsQ/DivIB family. FtsQ subfamily.</text>
</comment>
<evidence type="ECO:0000256" key="6">
    <source>
        <dbReference type="ARBA" id="ARBA00022989"/>
    </source>
</evidence>
<dbReference type="AlphaFoldDB" id="A0A916QK68"/>
<dbReference type="PANTHER" id="PTHR35851">
    <property type="entry name" value="CELL DIVISION PROTEIN FTSQ"/>
    <property type="match status" value="1"/>
</dbReference>
<evidence type="ECO:0000256" key="4">
    <source>
        <dbReference type="ARBA" id="ARBA00022618"/>
    </source>
</evidence>
<feature type="domain" description="POTRA" evidence="11">
    <location>
        <begin position="107"/>
        <end position="176"/>
    </location>
</feature>
<dbReference type="Gene3D" id="3.10.20.310">
    <property type="entry name" value="membrane protein fhac"/>
    <property type="match status" value="1"/>
</dbReference>
<dbReference type="InterPro" id="IPR005548">
    <property type="entry name" value="Cell_div_FtsQ/DivIB_C"/>
</dbReference>
<evidence type="ECO:0000259" key="11">
    <source>
        <dbReference type="PROSITE" id="PS51779"/>
    </source>
</evidence>
<feature type="region of interest" description="Disordered" evidence="10">
    <location>
        <begin position="1"/>
        <end position="26"/>
    </location>
</feature>
<evidence type="ECO:0000256" key="5">
    <source>
        <dbReference type="ARBA" id="ARBA00022692"/>
    </source>
</evidence>
<dbReference type="GO" id="GO:0005886">
    <property type="term" value="C:plasma membrane"/>
    <property type="evidence" value="ECO:0007669"/>
    <property type="project" value="UniProtKB-SubCell"/>
</dbReference>
<proteinExistence type="inferred from homology"/>
<comment type="function">
    <text evidence="9">Essential cell division protein. May link together the upstream cell division proteins, which are predominantly cytoplasmic, with the downstream cell division proteins, which are predominantly periplasmic. May control correct divisome assembly.</text>
</comment>
<dbReference type="RefSeq" id="WP_068810368.1">
    <property type="nucleotide sequence ID" value="NZ_BMIY01000009.1"/>
</dbReference>
<dbReference type="PROSITE" id="PS51779">
    <property type="entry name" value="POTRA"/>
    <property type="match status" value="1"/>
</dbReference>
<evidence type="ECO:0000256" key="3">
    <source>
        <dbReference type="ARBA" id="ARBA00022519"/>
    </source>
</evidence>
<evidence type="ECO:0000256" key="2">
    <source>
        <dbReference type="ARBA" id="ARBA00022475"/>
    </source>
</evidence>
<dbReference type="Proteomes" id="UP000627715">
    <property type="component" value="Unassembled WGS sequence"/>
</dbReference>
<dbReference type="InterPro" id="IPR013685">
    <property type="entry name" value="POTRA_FtsQ_type"/>
</dbReference>
<gene>
    <name evidence="9" type="primary">ftsQ</name>
    <name evidence="12" type="ORF">GCM10011403_22450</name>
</gene>
<name>A0A916QK68_9GAMM</name>
<dbReference type="GO" id="GO:0090529">
    <property type="term" value="P:cell septum assembly"/>
    <property type="evidence" value="ECO:0007669"/>
    <property type="project" value="InterPro"/>
</dbReference>
<dbReference type="InterPro" id="IPR026579">
    <property type="entry name" value="FtsQ"/>
</dbReference>
<comment type="subcellular location">
    <subcellularLocation>
        <location evidence="9">Cell inner membrane</location>
        <topology evidence="9">Single-pass type II membrane protein</topology>
    </subcellularLocation>
    <subcellularLocation>
        <location evidence="1">Membrane</location>
    </subcellularLocation>
    <text evidence="9">Localizes to the division septum.</text>
</comment>
<dbReference type="HAMAP" id="MF_00911">
    <property type="entry name" value="FtsQ_subfam"/>
    <property type="match status" value="1"/>
</dbReference>
<protein>
    <recommendedName>
        <fullName evidence="9">Cell division protein FtsQ</fullName>
    </recommendedName>
</protein>
<keyword evidence="2 9" id="KW-1003">Cell membrane</keyword>
<evidence type="ECO:0000256" key="7">
    <source>
        <dbReference type="ARBA" id="ARBA00023136"/>
    </source>
</evidence>
<keyword evidence="8 9" id="KW-0131">Cell cycle</keyword>
<dbReference type="EMBL" id="BMIY01000009">
    <property type="protein sequence ID" value="GFZ78816.1"/>
    <property type="molecule type" value="Genomic_DNA"/>
</dbReference>
<comment type="subunit">
    <text evidence="9">Part of a complex composed of FtsB, FtsL and FtsQ.</text>
</comment>
<dbReference type="GO" id="GO:0032153">
    <property type="term" value="C:cell division site"/>
    <property type="evidence" value="ECO:0007669"/>
    <property type="project" value="UniProtKB-UniRule"/>
</dbReference>
<keyword evidence="7 9" id="KW-0472">Membrane</keyword>
<reference evidence="12" key="2">
    <citation type="submission" date="2020-09" db="EMBL/GenBank/DDBJ databases">
        <authorList>
            <person name="Sun Q."/>
            <person name="Zhou Y."/>
        </authorList>
    </citation>
    <scope>NUCLEOTIDE SEQUENCE</scope>
    <source>
        <strain evidence="12">CGMCC 1.15425</strain>
    </source>
</reference>
<keyword evidence="4 9" id="KW-0132">Cell division</keyword>
<accession>A0A916QK68</accession>
<evidence type="ECO:0000256" key="10">
    <source>
        <dbReference type="SAM" id="MobiDB-lite"/>
    </source>
</evidence>
<keyword evidence="5 9" id="KW-0812">Transmembrane</keyword>
<evidence type="ECO:0000256" key="1">
    <source>
        <dbReference type="ARBA" id="ARBA00004370"/>
    </source>
</evidence>
<organism evidence="12 13">
    <name type="scientific">Pseudohongiella nitratireducens</name>
    <dbReference type="NCBI Taxonomy" id="1768907"/>
    <lineage>
        <taxon>Bacteria</taxon>
        <taxon>Pseudomonadati</taxon>
        <taxon>Pseudomonadota</taxon>
        <taxon>Gammaproteobacteria</taxon>
        <taxon>Pseudomonadales</taxon>
        <taxon>Pseudohongiellaceae</taxon>
        <taxon>Pseudohongiella</taxon>
    </lineage>
</organism>
<dbReference type="OrthoDB" id="9790370at2"/>
<feature type="transmembrane region" description="Helical" evidence="9">
    <location>
        <begin position="54"/>
        <end position="72"/>
    </location>
</feature>
<keyword evidence="6 9" id="KW-1133">Transmembrane helix</keyword>